<dbReference type="AlphaFoldDB" id="A0AAV8WBW0"/>
<organism evidence="7 8">
    <name type="scientific">Exocentrus adspersus</name>
    <dbReference type="NCBI Taxonomy" id="1586481"/>
    <lineage>
        <taxon>Eukaryota</taxon>
        <taxon>Metazoa</taxon>
        <taxon>Ecdysozoa</taxon>
        <taxon>Arthropoda</taxon>
        <taxon>Hexapoda</taxon>
        <taxon>Insecta</taxon>
        <taxon>Pterygota</taxon>
        <taxon>Neoptera</taxon>
        <taxon>Endopterygota</taxon>
        <taxon>Coleoptera</taxon>
        <taxon>Polyphaga</taxon>
        <taxon>Cucujiformia</taxon>
        <taxon>Chrysomeloidea</taxon>
        <taxon>Cerambycidae</taxon>
        <taxon>Lamiinae</taxon>
        <taxon>Acanthocinini</taxon>
        <taxon>Exocentrus</taxon>
    </lineage>
</organism>
<keyword evidence="8" id="KW-1185">Reference proteome</keyword>
<evidence type="ECO:0000259" key="5">
    <source>
        <dbReference type="Pfam" id="PF00501"/>
    </source>
</evidence>
<dbReference type="Gene3D" id="3.30.300.30">
    <property type="match status" value="1"/>
</dbReference>
<dbReference type="Gene3D" id="3.40.50.12780">
    <property type="entry name" value="N-terminal domain of ligase-like"/>
    <property type="match status" value="1"/>
</dbReference>
<evidence type="ECO:0000313" key="7">
    <source>
        <dbReference type="EMBL" id="KAJ8924034.1"/>
    </source>
</evidence>
<gene>
    <name evidence="7" type="ORF">NQ315_006811</name>
</gene>
<keyword evidence="4" id="KW-0576">Peroxisome</keyword>
<dbReference type="Pfam" id="PF00501">
    <property type="entry name" value="AMP-binding"/>
    <property type="match status" value="1"/>
</dbReference>
<dbReference type="InterPro" id="IPR000873">
    <property type="entry name" value="AMP-dep_synth/lig_dom"/>
</dbReference>
<dbReference type="Proteomes" id="UP001159042">
    <property type="component" value="Unassembled WGS sequence"/>
</dbReference>
<dbReference type="PROSITE" id="PS00455">
    <property type="entry name" value="AMP_BINDING"/>
    <property type="match status" value="1"/>
</dbReference>
<comment type="similarity">
    <text evidence="2">Belongs to the ATP-dependent AMP-binding enzyme family.</text>
</comment>
<dbReference type="InterPro" id="IPR025110">
    <property type="entry name" value="AMP-bd_C"/>
</dbReference>
<dbReference type="InterPro" id="IPR042099">
    <property type="entry name" value="ANL_N_sf"/>
</dbReference>
<dbReference type="PANTHER" id="PTHR24096:SF149">
    <property type="entry name" value="AMP-BINDING DOMAIN-CONTAINING PROTEIN-RELATED"/>
    <property type="match status" value="1"/>
</dbReference>
<comment type="subcellular location">
    <subcellularLocation>
        <location evidence="1">Peroxisome</location>
    </subcellularLocation>
</comment>
<evidence type="ECO:0000313" key="8">
    <source>
        <dbReference type="Proteomes" id="UP001159042"/>
    </source>
</evidence>
<evidence type="ECO:0000256" key="4">
    <source>
        <dbReference type="ARBA" id="ARBA00023140"/>
    </source>
</evidence>
<feature type="domain" description="AMP-binding enzyme C-terminal" evidence="6">
    <location>
        <begin position="377"/>
        <end position="452"/>
    </location>
</feature>
<name>A0AAV8WBW0_9CUCU</name>
<evidence type="ECO:0000256" key="3">
    <source>
        <dbReference type="ARBA" id="ARBA00022598"/>
    </source>
</evidence>
<dbReference type="InterPro" id="IPR045851">
    <property type="entry name" value="AMP-bd_C_sf"/>
</dbReference>
<dbReference type="Pfam" id="PF13193">
    <property type="entry name" value="AMP-binding_C"/>
    <property type="match status" value="1"/>
</dbReference>
<evidence type="ECO:0000256" key="2">
    <source>
        <dbReference type="ARBA" id="ARBA00006432"/>
    </source>
</evidence>
<dbReference type="PANTHER" id="PTHR24096">
    <property type="entry name" value="LONG-CHAIN-FATTY-ACID--COA LIGASE"/>
    <property type="match status" value="1"/>
</dbReference>
<accession>A0AAV8WBW0</accession>
<reference evidence="7 8" key="1">
    <citation type="journal article" date="2023" name="Insect Mol. Biol.">
        <title>Genome sequencing provides insights into the evolution of gene families encoding plant cell wall-degrading enzymes in longhorned beetles.</title>
        <authorList>
            <person name="Shin N.R."/>
            <person name="Okamura Y."/>
            <person name="Kirsch R."/>
            <person name="Pauchet Y."/>
        </authorList>
    </citation>
    <scope>NUCLEOTIDE SEQUENCE [LARGE SCALE GENOMIC DNA]</scope>
    <source>
        <strain evidence="7">EAD_L_NR</strain>
    </source>
</reference>
<dbReference type="EMBL" id="JANEYG010000003">
    <property type="protein sequence ID" value="KAJ8924034.1"/>
    <property type="molecule type" value="Genomic_DNA"/>
</dbReference>
<comment type="caution">
    <text evidence="7">The sequence shown here is derived from an EMBL/GenBank/DDBJ whole genome shotgun (WGS) entry which is preliminary data.</text>
</comment>
<sequence length="468" mass="51926">MRATGIKPRDVIVCCLKNSIDSIIPVLASLYLDAIVLSLNAVLPSSHCAHFISTTKSKLIFVDEDAVSLIETSLAQANTATEVVVVGESSKYKTLSDMVMPREEENEFKPVTVDNCQETAFIYLSSGTTGRPKLICLSHFGLVNASMIFRNVLDAIDSTTPMVSMHFASLYWISTVMIVTASFIKGDTRVVPLKIDGEQILKFIETYKVTYFLTPPSYAHNFITVSNFKNYDVSSLKCMLIAGSRVSPQHLTRVASFFKDTMVTEAYGTTEAGTLTAEISHPRLGSAGKCVEDMEIKVVDVETRKLLGPNENGEVCFRSPYAMKGYYNSDLSIVCDEEGFIPTGDLGYYDDDEYLYLVGRASETFKYRSYFIIPSDIENILEQHPAVKEAIVFGIPHETDGYHAAACIVLEHGANVALEDIEGYLSERVMEYQTLRGGIKFINAIPKSPTGKNLRRSMPEIFEKLPNK</sequence>
<dbReference type="GO" id="GO:0005777">
    <property type="term" value="C:peroxisome"/>
    <property type="evidence" value="ECO:0007669"/>
    <property type="project" value="UniProtKB-SubCell"/>
</dbReference>
<dbReference type="GO" id="GO:0016405">
    <property type="term" value="F:CoA-ligase activity"/>
    <property type="evidence" value="ECO:0007669"/>
    <property type="project" value="TreeGrafter"/>
</dbReference>
<keyword evidence="3" id="KW-0436">Ligase</keyword>
<dbReference type="SUPFAM" id="SSF56801">
    <property type="entry name" value="Acetyl-CoA synthetase-like"/>
    <property type="match status" value="1"/>
</dbReference>
<protein>
    <submittedName>
        <fullName evidence="7">Uncharacterized protein</fullName>
    </submittedName>
</protein>
<evidence type="ECO:0000259" key="6">
    <source>
        <dbReference type="Pfam" id="PF13193"/>
    </source>
</evidence>
<dbReference type="InterPro" id="IPR020845">
    <property type="entry name" value="AMP-binding_CS"/>
</dbReference>
<evidence type="ECO:0000256" key="1">
    <source>
        <dbReference type="ARBA" id="ARBA00004275"/>
    </source>
</evidence>
<feature type="domain" description="AMP-dependent synthetase/ligase" evidence="5">
    <location>
        <begin position="2"/>
        <end position="327"/>
    </location>
</feature>
<proteinExistence type="inferred from homology"/>